<dbReference type="STRING" id="999415.HMPREF9943_00804"/>
<keyword evidence="3" id="KW-1185">Reference proteome</keyword>
<dbReference type="NCBIfam" id="NF047422">
    <property type="entry name" value="YfmF_fam"/>
    <property type="match status" value="1"/>
</dbReference>
<dbReference type="AlphaFoldDB" id="M2Q465"/>
<name>M2Q465_9FIRM</name>
<sequence length="421" mass="48685">MKTDYQVNGYTLHVIPSDKFKDITISVYFKKDLSKKNKTLRSILGFVMAAATSHYPSQKQLAGYLEELYGANLSVNVMTKGQSDIICFKTVAVNQEYLPDHSPMLLSQINLIKDVIFNPFVKNNSFDHTLTELKKNEIKARIQASLDDKVTYSANQLFSLMGHGTPLEISSTGYLEDIESITEKDLYEAYIDMIHNDEKHVYIAGHIKEEDIALFNTLSFPQSKPQLLSCYHFKSTHKDFVEIIEKQNIIQSKLNLGYQTDTYFLDDDNEAMTVFSDLLGGYSQSRLFLNIREKNSLCYYINSIYDPYHGVMSISSGIEMENYQKVKELINYEINELRKGHFSKEELEMTKMMIISSLAKAYDSIPYLISLAFNRDIIRKKQSIEDYIEVINKVKKEDIQRCAEKIRLDTVYFLTRKEFHG</sequence>
<evidence type="ECO:0000313" key="2">
    <source>
        <dbReference type="EMBL" id="EMD17026.1"/>
    </source>
</evidence>
<gene>
    <name evidence="2" type="ORF">HMPREF9943_00804</name>
</gene>
<dbReference type="InterPro" id="IPR050361">
    <property type="entry name" value="MPP/UQCRC_Complex"/>
</dbReference>
<evidence type="ECO:0000313" key="3">
    <source>
        <dbReference type="Proteomes" id="UP000011758"/>
    </source>
</evidence>
<proteinExistence type="predicted"/>
<dbReference type="EMBL" id="AGEJ01000012">
    <property type="protein sequence ID" value="EMD17026.1"/>
    <property type="molecule type" value="Genomic_DNA"/>
</dbReference>
<dbReference type="InterPro" id="IPR007863">
    <property type="entry name" value="Peptidase_M16_C"/>
</dbReference>
<dbReference type="OrthoDB" id="9762085at2"/>
<dbReference type="BioCyc" id="ECAT999415-HMP:GTTI-826-MONOMER"/>
<dbReference type="PANTHER" id="PTHR11851:SF186">
    <property type="entry name" value="INACTIVE METALLOPROTEASE YMFF-RELATED"/>
    <property type="match status" value="1"/>
</dbReference>
<comment type="caution">
    <text evidence="2">The sequence shown here is derived from an EMBL/GenBank/DDBJ whole genome shotgun (WGS) entry which is preliminary data.</text>
</comment>
<accession>M2Q465</accession>
<protein>
    <recommendedName>
        <fullName evidence="1">Peptidase M16 C-terminal domain-containing protein</fullName>
    </recommendedName>
</protein>
<dbReference type="Gene3D" id="3.30.830.10">
    <property type="entry name" value="Metalloenzyme, LuxS/M16 peptidase-like"/>
    <property type="match status" value="2"/>
</dbReference>
<dbReference type="Pfam" id="PF05193">
    <property type="entry name" value="Peptidase_M16_C"/>
    <property type="match status" value="1"/>
</dbReference>
<reference evidence="2 3" key="1">
    <citation type="submission" date="2013-02" db="EMBL/GenBank/DDBJ databases">
        <title>The Genome Sequence of Lactobacillus catenaformis F0143.</title>
        <authorList>
            <consortium name="The Broad Institute Genome Sequencing Platform"/>
            <person name="Earl A."/>
            <person name="Ward D."/>
            <person name="Feldgarden M."/>
            <person name="Gevers D."/>
            <person name="Izard J."/>
            <person name="Blanton J.M."/>
            <person name="Mathney J."/>
            <person name="Dewhirst F.E."/>
            <person name="Young S.K."/>
            <person name="Zeng Q."/>
            <person name="Gargeya S."/>
            <person name="Fitzgerald M."/>
            <person name="Haas B."/>
            <person name="Abouelleil A."/>
            <person name="Alvarado L."/>
            <person name="Arachchi H.M."/>
            <person name="Berlin A."/>
            <person name="Chapman S.B."/>
            <person name="Gearin G."/>
            <person name="Goldberg J."/>
            <person name="Griggs A."/>
            <person name="Gujja S."/>
            <person name="Hansen M."/>
            <person name="Heiman D."/>
            <person name="Howarth C."/>
            <person name="Larimer J."/>
            <person name="Lui A."/>
            <person name="MacDonald P.J.P."/>
            <person name="McCowen C."/>
            <person name="Montmayeur A."/>
            <person name="Murphy C."/>
            <person name="Neiman D."/>
            <person name="Pearson M."/>
            <person name="Priest M."/>
            <person name="Roberts A."/>
            <person name="Saif S."/>
            <person name="Shea T."/>
            <person name="Sisk P."/>
            <person name="Stolte C."/>
            <person name="Sykes S."/>
            <person name="Wortman J."/>
            <person name="Nusbaum C."/>
            <person name="Birren B."/>
        </authorList>
    </citation>
    <scope>NUCLEOTIDE SEQUENCE [LARGE SCALE GENOMIC DNA]</scope>
    <source>
        <strain evidence="2 3">OT 569</strain>
    </source>
</reference>
<dbReference type="eggNOG" id="COG0612">
    <property type="taxonomic scope" value="Bacteria"/>
</dbReference>
<dbReference type="RefSeq" id="WP_004802273.1">
    <property type="nucleotide sequence ID" value="NZ_AUGJ01000008.1"/>
</dbReference>
<dbReference type="GO" id="GO:0046872">
    <property type="term" value="F:metal ion binding"/>
    <property type="evidence" value="ECO:0007669"/>
    <property type="project" value="InterPro"/>
</dbReference>
<dbReference type="Proteomes" id="UP000011758">
    <property type="component" value="Unassembled WGS sequence"/>
</dbReference>
<organism evidence="2 3">
    <name type="scientific">Eggerthia catenaformis OT 569 = DSM 20559</name>
    <dbReference type="NCBI Taxonomy" id="999415"/>
    <lineage>
        <taxon>Bacteria</taxon>
        <taxon>Bacillati</taxon>
        <taxon>Bacillota</taxon>
        <taxon>Erysipelotrichia</taxon>
        <taxon>Erysipelotrichales</taxon>
        <taxon>Coprobacillaceae</taxon>
        <taxon>Eggerthia</taxon>
    </lineage>
</organism>
<feature type="domain" description="Peptidase M16 C-terminal" evidence="1">
    <location>
        <begin position="180"/>
        <end position="352"/>
    </location>
</feature>
<dbReference type="SUPFAM" id="SSF63411">
    <property type="entry name" value="LuxS/MPP-like metallohydrolase"/>
    <property type="match status" value="2"/>
</dbReference>
<dbReference type="InterPro" id="IPR011249">
    <property type="entry name" value="Metalloenz_LuxS/M16"/>
</dbReference>
<evidence type="ECO:0000259" key="1">
    <source>
        <dbReference type="Pfam" id="PF05193"/>
    </source>
</evidence>
<dbReference type="PANTHER" id="PTHR11851">
    <property type="entry name" value="METALLOPROTEASE"/>
    <property type="match status" value="1"/>
</dbReference>